<organism evidence="1 2">
    <name type="scientific">Ambispora leptoticha</name>
    <dbReference type="NCBI Taxonomy" id="144679"/>
    <lineage>
        <taxon>Eukaryota</taxon>
        <taxon>Fungi</taxon>
        <taxon>Fungi incertae sedis</taxon>
        <taxon>Mucoromycota</taxon>
        <taxon>Glomeromycotina</taxon>
        <taxon>Glomeromycetes</taxon>
        <taxon>Archaeosporales</taxon>
        <taxon>Ambisporaceae</taxon>
        <taxon>Ambispora</taxon>
    </lineage>
</organism>
<dbReference type="EMBL" id="CAJVPS010032741">
    <property type="protein sequence ID" value="CAG8735802.1"/>
    <property type="molecule type" value="Genomic_DNA"/>
</dbReference>
<keyword evidence="2" id="KW-1185">Reference proteome</keyword>
<dbReference type="AlphaFoldDB" id="A0A9N9IHI2"/>
<name>A0A9N9IHI2_9GLOM</name>
<gene>
    <name evidence="1" type="ORF">ALEPTO_LOCUS12784</name>
</gene>
<sequence>SLDTFGSLTSLKGQSFRICEDHQYSKLATICHHTGEITYAPLSMSYYVPGSWCHS</sequence>
<protein>
    <submittedName>
        <fullName evidence="1">12039_t:CDS:1</fullName>
    </submittedName>
</protein>
<dbReference type="Proteomes" id="UP000789508">
    <property type="component" value="Unassembled WGS sequence"/>
</dbReference>
<feature type="non-terminal residue" evidence="1">
    <location>
        <position position="1"/>
    </location>
</feature>
<evidence type="ECO:0000313" key="1">
    <source>
        <dbReference type="EMBL" id="CAG8735802.1"/>
    </source>
</evidence>
<proteinExistence type="predicted"/>
<reference evidence="1" key="1">
    <citation type="submission" date="2021-06" db="EMBL/GenBank/DDBJ databases">
        <authorList>
            <person name="Kallberg Y."/>
            <person name="Tangrot J."/>
            <person name="Rosling A."/>
        </authorList>
    </citation>
    <scope>NUCLEOTIDE SEQUENCE</scope>
    <source>
        <strain evidence="1">FL130A</strain>
    </source>
</reference>
<evidence type="ECO:0000313" key="2">
    <source>
        <dbReference type="Proteomes" id="UP000789508"/>
    </source>
</evidence>
<accession>A0A9N9IHI2</accession>
<comment type="caution">
    <text evidence="1">The sequence shown here is derived from an EMBL/GenBank/DDBJ whole genome shotgun (WGS) entry which is preliminary data.</text>
</comment>
<feature type="non-terminal residue" evidence="1">
    <location>
        <position position="55"/>
    </location>
</feature>